<dbReference type="InterPro" id="IPR006785">
    <property type="entry name" value="Pex14_N"/>
</dbReference>
<feature type="coiled-coil region" evidence="11">
    <location>
        <begin position="131"/>
        <end position="186"/>
    </location>
</feature>
<keyword evidence="4" id="KW-0811">Translocation</keyword>
<keyword evidence="6 10" id="KW-0576">Peroxisome</keyword>
<organism evidence="14 15">
    <name type="scientific">Rhodotorula graminis (strain WP1)</name>
    <dbReference type="NCBI Taxonomy" id="578459"/>
    <lineage>
        <taxon>Eukaryota</taxon>
        <taxon>Fungi</taxon>
        <taxon>Dikarya</taxon>
        <taxon>Basidiomycota</taxon>
        <taxon>Pucciniomycotina</taxon>
        <taxon>Microbotryomycetes</taxon>
        <taxon>Sporidiobolales</taxon>
        <taxon>Sporidiobolaceae</taxon>
        <taxon>Rhodotorula</taxon>
    </lineage>
</organism>
<feature type="compositionally biased region" description="Basic and acidic residues" evidence="12">
    <location>
        <begin position="356"/>
        <end position="367"/>
    </location>
</feature>
<evidence type="ECO:0000256" key="9">
    <source>
        <dbReference type="ARBA" id="ARBA00046271"/>
    </source>
</evidence>
<dbReference type="STRING" id="578459.A0A0P9GGF5"/>
<feature type="domain" description="Peroxisome membrane anchor protein Pex14p N-terminal" evidence="13">
    <location>
        <begin position="6"/>
        <end position="50"/>
    </location>
</feature>
<reference evidence="14 15" key="1">
    <citation type="journal article" date="2015" name="Front. Microbiol.">
        <title>Genome sequence of the plant growth promoting endophytic yeast Rhodotorula graminis WP1.</title>
        <authorList>
            <person name="Firrincieli A."/>
            <person name="Otillar R."/>
            <person name="Salamov A."/>
            <person name="Schmutz J."/>
            <person name="Khan Z."/>
            <person name="Redman R.S."/>
            <person name="Fleck N.D."/>
            <person name="Lindquist E."/>
            <person name="Grigoriev I.V."/>
            <person name="Doty S.L."/>
        </authorList>
    </citation>
    <scope>NUCLEOTIDE SEQUENCE [LARGE SCALE GENOMIC DNA]</scope>
    <source>
        <strain evidence="14 15">WP1</strain>
    </source>
</reference>
<gene>
    <name evidence="14" type="ORF">RHOBADRAFT_40002</name>
</gene>
<evidence type="ECO:0000256" key="10">
    <source>
        <dbReference type="RuleBase" id="RU367032"/>
    </source>
</evidence>
<evidence type="ECO:0000259" key="13">
    <source>
        <dbReference type="Pfam" id="PF04695"/>
    </source>
</evidence>
<comment type="function">
    <text evidence="10">Component of the PEX13-PEX14 docking complex, a translocon channel that specifically mediates the import of peroxisomal cargo proteins bound to PEX5 receptor. The PEX13-PEX14 docking complex forms a large import pore which can be opened to a diameter of about 9 nm. Mechanistically, PEX5 receptor along with cargo proteins associates with the PEX14 subunit of the PEX13-PEX14 docking complex in the cytosol, leading to the insertion of the receptor into the organelle membrane with the concomitant translocation of the cargo into the peroxisome matrix.</text>
</comment>
<dbReference type="GeneID" id="28974126"/>
<comment type="subcellular location">
    <subcellularLocation>
        <location evidence="9 10">Peroxisome membrane</location>
    </subcellularLocation>
</comment>
<keyword evidence="2 10" id="KW-0813">Transport</keyword>
<comment type="similarity">
    <text evidence="1 10">Belongs to the peroxin-14 family.</text>
</comment>
<dbReference type="Gene3D" id="1.10.10.10">
    <property type="entry name" value="Winged helix-like DNA-binding domain superfamily/Winged helix DNA-binding domain"/>
    <property type="match status" value="1"/>
</dbReference>
<dbReference type="PANTHER" id="PTHR23058:SF0">
    <property type="entry name" value="PEROXISOMAL MEMBRANE PROTEIN PEX14"/>
    <property type="match status" value="1"/>
</dbReference>
<dbReference type="Proteomes" id="UP000053890">
    <property type="component" value="Unassembled WGS sequence"/>
</dbReference>
<feature type="compositionally biased region" description="Low complexity" evidence="12">
    <location>
        <begin position="239"/>
        <end position="270"/>
    </location>
</feature>
<evidence type="ECO:0000256" key="5">
    <source>
        <dbReference type="ARBA" id="ARBA00023136"/>
    </source>
</evidence>
<dbReference type="AlphaFoldDB" id="A0A0P9GGF5"/>
<evidence type="ECO:0000313" key="14">
    <source>
        <dbReference type="EMBL" id="KPV71940.1"/>
    </source>
</evidence>
<evidence type="ECO:0000313" key="15">
    <source>
        <dbReference type="Proteomes" id="UP000053890"/>
    </source>
</evidence>
<evidence type="ECO:0000256" key="12">
    <source>
        <dbReference type="SAM" id="MobiDB-lite"/>
    </source>
</evidence>
<dbReference type="OMA" id="YNQWQPP"/>
<dbReference type="RefSeq" id="XP_018267989.1">
    <property type="nucleotide sequence ID" value="XM_018413677.1"/>
</dbReference>
<protein>
    <recommendedName>
        <fullName evidence="7 10">Peroxisomal membrane protein PEX14</fullName>
    </recommendedName>
    <alternativeName>
        <fullName evidence="8 10">Peroxin-14</fullName>
    </alternativeName>
</protein>
<dbReference type="GO" id="GO:1990429">
    <property type="term" value="C:peroxisomal importomer complex"/>
    <property type="evidence" value="ECO:0007669"/>
    <property type="project" value="TreeGrafter"/>
</dbReference>
<dbReference type="GO" id="GO:0005778">
    <property type="term" value="C:peroxisomal membrane"/>
    <property type="evidence" value="ECO:0007669"/>
    <property type="project" value="UniProtKB-SubCell"/>
</dbReference>
<dbReference type="GO" id="GO:0005102">
    <property type="term" value="F:signaling receptor binding"/>
    <property type="evidence" value="ECO:0007669"/>
    <property type="project" value="TreeGrafter"/>
</dbReference>
<dbReference type="Pfam" id="PF04695">
    <property type="entry name" value="Pex14_N"/>
    <property type="match status" value="1"/>
</dbReference>
<keyword evidence="11" id="KW-0175">Coiled coil</keyword>
<evidence type="ECO:0000256" key="8">
    <source>
        <dbReference type="ARBA" id="ARBA00029691"/>
    </source>
</evidence>
<name>A0A0P9GGF5_RHOGW</name>
<dbReference type="InterPro" id="IPR025655">
    <property type="entry name" value="PEX14"/>
</dbReference>
<keyword evidence="15" id="KW-1185">Reference proteome</keyword>
<dbReference type="GO" id="GO:0016560">
    <property type="term" value="P:protein import into peroxisome matrix, docking"/>
    <property type="evidence" value="ECO:0007669"/>
    <property type="project" value="UniProtKB-UniRule"/>
</dbReference>
<evidence type="ECO:0000256" key="4">
    <source>
        <dbReference type="ARBA" id="ARBA00023010"/>
    </source>
</evidence>
<dbReference type="PANTHER" id="PTHR23058">
    <property type="entry name" value="PEROXISOMAL MEMBRANE PROTEIN PEX14"/>
    <property type="match status" value="1"/>
</dbReference>
<evidence type="ECO:0000256" key="6">
    <source>
        <dbReference type="ARBA" id="ARBA00023140"/>
    </source>
</evidence>
<proteinExistence type="inferred from homology"/>
<evidence type="ECO:0000256" key="3">
    <source>
        <dbReference type="ARBA" id="ARBA00022927"/>
    </source>
</evidence>
<evidence type="ECO:0000256" key="11">
    <source>
        <dbReference type="SAM" id="Coils"/>
    </source>
</evidence>
<evidence type="ECO:0000256" key="7">
    <source>
        <dbReference type="ARBA" id="ARBA00029502"/>
    </source>
</evidence>
<accession>A0A0P9GGF5</accession>
<dbReference type="OrthoDB" id="5549158at2759"/>
<dbReference type="EMBL" id="KQ474090">
    <property type="protein sequence ID" value="KPV71940.1"/>
    <property type="molecule type" value="Genomic_DNA"/>
</dbReference>
<sequence>MVPSGDRAQLIASAVSFLRDPATASSPLAQRIAFLESKGLSQPDIELALQQAGAGAPAPPYPGAAARAGPYSVGPHSPYGHQLNEFQRDWRDWFIMGVVGGGVGWLAVKLAQKFLVPHLQPPTETDLEASQRALEAKYDEAAELLKTLQESTDAVAASLDDQKRDIEKELEEVRGAVKEMREGEKKRDEWAQSVGRQVDDMVKSLPGLLDKQASAQSTSLADLQTELKSLKSLLIARRPAPTSSPSSSSTSTSTSNPSATASSTAPSSSSLPFSIKPPGLPAWQLKSSSAAPTPAPAPTSPATASSGYTVPGSAGAASTAPDSDKDKDPSASGVLVEKPDASEGASAGAASDGGAGEDKGKGKQVEA</sequence>
<dbReference type="InterPro" id="IPR036388">
    <property type="entry name" value="WH-like_DNA-bd_sf"/>
</dbReference>
<evidence type="ECO:0000256" key="1">
    <source>
        <dbReference type="ARBA" id="ARBA00005443"/>
    </source>
</evidence>
<keyword evidence="5 10" id="KW-0472">Membrane</keyword>
<evidence type="ECO:0000256" key="2">
    <source>
        <dbReference type="ARBA" id="ARBA00022448"/>
    </source>
</evidence>
<feature type="compositionally biased region" description="Low complexity" evidence="12">
    <location>
        <begin position="342"/>
        <end position="352"/>
    </location>
</feature>
<feature type="region of interest" description="Disordered" evidence="12">
    <location>
        <begin position="237"/>
        <end position="367"/>
    </location>
</feature>
<keyword evidence="3 10" id="KW-0653">Protein transport</keyword>